<keyword evidence="1" id="KW-0479">Metal-binding</keyword>
<dbReference type="InterPro" id="IPR020843">
    <property type="entry name" value="ER"/>
</dbReference>
<keyword evidence="1" id="KW-0560">Oxidoreductase</keyword>
<feature type="compositionally biased region" description="Basic and acidic residues" evidence="2">
    <location>
        <begin position="449"/>
        <end position="458"/>
    </location>
</feature>
<comment type="similarity">
    <text evidence="1">Belongs to the zinc-containing alcohol dehydrogenase family. Quinone oxidoreductase subfamily.</text>
</comment>
<dbReference type="Pfam" id="PF13602">
    <property type="entry name" value="ADH_zinc_N_2"/>
    <property type="match status" value="1"/>
</dbReference>
<dbReference type="InterPro" id="IPR013154">
    <property type="entry name" value="ADH-like_N"/>
</dbReference>
<dbReference type="PANTHER" id="PTHR43482:SF1">
    <property type="entry name" value="PROTEIN AST1-RELATED"/>
    <property type="match status" value="1"/>
</dbReference>
<keyword evidence="1" id="KW-0862">Zinc</keyword>
<protein>
    <recommendedName>
        <fullName evidence="1">Zinc-type alcohol dehydrogenase-like protein</fullName>
    </recommendedName>
</protein>
<evidence type="ECO:0000256" key="1">
    <source>
        <dbReference type="RuleBase" id="RU364000"/>
    </source>
</evidence>
<dbReference type="GO" id="GO:0016491">
    <property type="term" value="F:oxidoreductase activity"/>
    <property type="evidence" value="ECO:0007669"/>
    <property type="project" value="UniProtKB-KW"/>
</dbReference>
<feature type="domain" description="Enoyl reductase (ER)" evidence="3">
    <location>
        <begin position="76"/>
        <end position="391"/>
    </location>
</feature>
<dbReference type="PANTHER" id="PTHR43482">
    <property type="entry name" value="PROTEIN AST1-RELATED"/>
    <property type="match status" value="1"/>
</dbReference>
<dbReference type="SMART" id="SM00829">
    <property type="entry name" value="PKS_ER"/>
    <property type="match status" value="1"/>
</dbReference>
<dbReference type="EMBL" id="CP045143">
    <property type="protein sequence ID" value="QFR24361.1"/>
    <property type="molecule type" value="Genomic_DNA"/>
</dbReference>
<dbReference type="InterPro" id="IPR036291">
    <property type="entry name" value="NAD(P)-bd_dom_sf"/>
</dbReference>
<accession>A0A5P8M8M3</accession>
<dbReference type="InterPro" id="IPR014182">
    <property type="entry name" value="ADH_Zn_typ-1"/>
</dbReference>
<dbReference type="Gene3D" id="3.90.180.10">
    <property type="entry name" value="Medium-chain alcohol dehydrogenases, catalytic domain"/>
    <property type="match status" value="1"/>
</dbReference>
<dbReference type="InterPro" id="IPR011032">
    <property type="entry name" value="GroES-like_sf"/>
</dbReference>
<dbReference type="Gene3D" id="3.40.50.720">
    <property type="entry name" value="NAD(P)-binding Rossmann-like Domain"/>
    <property type="match status" value="1"/>
</dbReference>
<feature type="compositionally biased region" description="Basic and acidic residues" evidence="2">
    <location>
        <begin position="424"/>
        <end position="434"/>
    </location>
</feature>
<evidence type="ECO:0000259" key="3">
    <source>
        <dbReference type="SMART" id="SM00829"/>
    </source>
</evidence>
<gene>
    <name evidence="4" type="ORF">D1010_13800</name>
</gene>
<dbReference type="InterPro" id="IPR052585">
    <property type="entry name" value="Lipid_raft_assoc_Zn_ADH"/>
</dbReference>
<dbReference type="Proteomes" id="UP000326779">
    <property type="component" value="Chromosome"/>
</dbReference>
<dbReference type="AlphaFoldDB" id="A0A5P8M8M3"/>
<dbReference type="SUPFAM" id="SSF51735">
    <property type="entry name" value="NAD(P)-binding Rossmann-fold domains"/>
    <property type="match status" value="1"/>
</dbReference>
<name>A0A5P8M8M3_9LACO</name>
<reference evidence="4 5" key="1">
    <citation type="submission" date="2019-10" db="EMBL/GenBank/DDBJ databases">
        <title>The completed genome of Lactobacillus harbinensis M1.</title>
        <authorList>
            <person name="Zheng Y."/>
        </authorList>
    </citation>
    <scope>NUCLEOTIDE SEQUENCE [LARGE SCALE GENOMIC DNA]</scope>
    <source>
        <strain evidence="4 5">M1</strain>
    </source>
</reference>
<dbReference type="NCBIfam" id="TIGR02817">
    <property type="entry name" value="adh_fam_1"/>
    <property type="match status" value="1"/>
</dbReference>
<dbReference type="CDD" id="cd08252">
    <property type="entry name" value="AL_MDR"/>
    <property type="match status" value="1"/>
</dbReference>
<organism evidence="4 5">
    <name type="scientific">Schleiferilactobacillus harbinensis</name>
    <dbReference type="NCBI Taxonomy" id="304207"/>
    <lineage>
        <taxon>Bacteria</taxon>
        <taxon>Bacillati</taxon>
        <taxon>Bacillota</taxon>
        <taxon>Bacilli</taxon>
        <taxon>Lactobacillales</taxon>
        <taxon>Lactobacillaceae</taxon>
        <taxon>Schleiferilactobacillus</taxon>
    </lineage>
</organism>
<feature type="region of interest" description="Disordered" evidence="2">
    <location>
        <begin position="417"/>
        <end position="458"/>
    </location>
</feature>
<evidence type="ECO:0000256" key="2">
    <source>
        <dbReference type="SAM" id="MobiDB-lite"/>
    </source>
</evidence>
<dbReference type="KEGG" id="lhb:D1010_13800"/>
<proteinExistence type="inferred from homology"/>
<evidence type="ECO:0000313" key="5">
    <source>
        <dbReference type="Proteomes" id="UP000326779"/>
    </source>
</evidence>
<sequence>MGRVVMNAVIKALLCYFLNLIVPSCPGMVWCGRMYEQLSMFPPVGLLYYGQGDEQMVPKMMRAIAAFQTLPIRDEASLQDVWLPVPTPRPNDVLVKILAISVNPVDVRIRHALHGQKRPHVLGFDAVGEIVQLGVDVRDFTVGDRVFYFGSTQRPGSNAEYQLVDYRLIAKAPQRLTLGQTAALPMTAVTAWELLFERMSIPAAAHATHGSMLVINAAGGVGSILVQLAQWAGLDVIAVASRVNWPWLQKYGIHKLADYHSDLTPQVQALGYDMVDYIATLYDPVPYFGAIADLIAPMGHVGSIVATDDSLPVAWLKNKSVSLDWEYVFSKSDYAYQMATQGQILQRLSALLDAGALHSTIAYNFHGINARNLRQAQAMLETKNTIGKITLQAPFDGEAKALDDIVWKDPQSYADETLVAFPSRRPDDGDRRAGTDSGQRHLVHPTGRPSDRGKDRQH</sequence>
<dbReference type="GO" id="GO:0008270">
    <property type="term" value="F:zinc ion binding"/>
    <property type="evidence" value="ECO:0007669"/>
    <property type="project" value="InterPro"/>
</dbReference>
<dbReference type="Pfam" id="PF08240">
    <property type="entry name" value="ADH_N"/>
    <property type="match status" value="1"/>
</dbReference>
<evidence type="ECO:0000313" key="4">
    <source>
        <dbReference type="EMBL" id="QFR24361.1"/>
    </source>
</evidence>
<dbReference type="SUPFAM" id="SSF50129">
    <property type="entry name" value="GroES-like"/>
    <property type="match status" value="1"/>
</dbReference>